<dbReference type="STRING" id="1714016.BA724_06720"/>
<evidence type="ECO:0000256" key="3">
    <source>
        <dbReference type="ARBA" id="ARBA00022801"/>
    </source>
</evidence>
<sequence length="113" mass="12497">MIMFINKNLLGTGTEEQRGMIDLHSHILPNLDDGAKDLIESMAMAKLATENGITAIAATPHHKNGRYNNEKNSIEAAVKALNANIQTIYMKGLAHLLKITWKTGISRRSNEDK</sequence>
<evidence type="ECO:0000256" key="1">
    <source>
        <dbReference type="ARBA" id="ARBA00005750"/>
    </source>
</evidence>
<dbReference type="AlphaFoldDB" id="A0A1E7DPE7"/>
<dbReference type="EMBL" id="MAMP01000021">
    <property type="protein sequence ID" value="OES44951.1"/>
    <property type="molecule type" value="Genomic_DNA"/>
</dbReference>
<dbReference type="GO" id="GO:0004725">
    <property type="term" value="F:protein tyrosine phosphatase activity"/>
    <property type="evidence" value="ECO:0007669"/>
    <property type="project" value="UniProtKB-EC"/>
</dbReference>
<comment type="similarity">
    <text evidence="1">Belongs to the metallo-dependent hydrolases superfamily. CpsB/CapC family.</text>
</comment>
<dbReference type="Gene3D" id="3.20.20.140">
    <property type="entry name" value="Metal-dependent hydrolases"/>
    <property type="match status" value="1"/>
</dbReference>
<organism evidence="6 7">
    <name type="scientific">Domibacillus iocasae</name>
    <dbReference type="NCBI Taxonomy" id="1714016"/>
    <lineage>
        <taxon>Bacteria</taxon>
        <taxon>Bacillati</taxon>
        <taxon>Bacillota</taxon>
        <taxon>Bacilli</taxon>
        <taxon>Bacillales</taxon>
        <taxon>Bacillaceae</taxon>
        <taxon>Domibacillus</taxon>
    </lineage>
</organism>
<dbReference type="EC" id="3.1.3.48" evidence="2"/>
<keyword evidence="4" id="KW-0904">Protein phosphatase</keyword>
<evidence type="ECO:0000313" key="6">
    <source>
        <dbReference type="EMBL" id="OES44951.1"/>
    </source>
</evidence>
<name>A0A1E7DPE7_9BACI</name>
<dbReference type="Pfam" id="PF19567">
    <property type="entry name" value="CpsB_CapC"/>
    <property type="match status" value="1"/>
</dbReference>
<dbReference type="InterPro" id="IPR016195">
    <property type="entry name" value="Pol/histidinol_Pase-like"/>
</dbReference>
<dbReference type="GO" id="GO:0030145">
    <property type="term" value="F:manganese ion binding"/>
    <property type="evidence" value="ECO:0007669"/>
    <property type="project" value="InterPro"/>
</dbReference>
<accession>A0A1E7DPE7</accession>
<keyword evidence="7" id="KW-1185">Reference proteome</keyword>
<evidence type="ECO:0000256" key="4">
    <source>
        <dbReference type="ARBA" id="ARBA00022912"/>
    </source>
</evidence>
<dbReference type="PANTHER" id="PTHR39181">
    <property type="entry name" value="TYROSINE-PROTEIN PHOSPHATASE YWQE"/>
    <property type="match status" value="1"/>
</dbReference>
<proteinExistence type="inferred from homology"/>
<protein>
    <recommendedName>
        <fullName evidence="2">protein-tyrosine-phosphatase</fullName>
        <ecNumber evidence="2">3.1.3.48</ecNumber>
    </recommendedName>
</protein>
<dbReference type="PANTHER" id="PTHR39181:SF1">
    <property type="entry name" value="TYROSINE-PROTEIN PHOSPHATASE YWQE"/>
    <property type="match status" value="1"/>
</dbReference>
<evidence type="ECO:0000256" key="5">
    <source>
        <dbReference type="ARBA" id="ARBA00051722"/>
    </source>
</evidence>
<keyword evidence="3" id="KW-0378">Hydrolase</keyword>
<reference evidence="6 7" key="1">
    <citation type="submission" date="2016-06" db="EMBL/GenBank/DDBJ databases">
        <title>Domibacillus iocasae genome sequencing.</title>
        <authorList>
            <person name="Verma A."/>
            <person name="Pal Y."/>
            <person name="Ojha A.K."/>
            <person name="Krishnamurthi S."/>
        </authorList>
    </citation>
    <scope>NUCLEOTIDE SEQUENCE [LARGE SCALE GENOMIC DNA]</scope>
    <source>
        <strain evidence="6 7">DSM 29979</strain>
    </source>
</reference>
<dbReference type="SUPFAM" id="SSF89550">
    <property type="entry name" value="PHP domain-like"/>
    <property type="match status" value="1"/>
</dbReference>
<dbReference type="Proteomes" id="UP000095658">
    <property type="component" value="Unassembled WGS sequence"/>
</dbReference>
<comment type="caution">
    <text evidence="6">The sequence shown here is derived from an EMBL/GenBank/DDBJ whole genome shotgun (WGS) entry which is preliminary data.</text>
</comment>
<evidence type="ECO:0000313" key="7">
    <source>
        <dbReference type="Proteomes" id="UP000095658"/>
    </source>
</evidence>
<gene>
    <name evidence="6" type="ORF">BA724_06720</name>
</gene>
<evidence type="ECO:0000256" key="2">
    <source>
        <dbReference type="ARBA" id="ARBA00013064"/>
    </source>
</evidence>
<dbReference type="InterPro" id="IPR016667">
    <property type="entry name" value="Caps_polysacc_synth_CpsB/CapC"/>
</dbReference>
<comment type="catalytic activity">
    <reaction evidence="5">
        <text>O-phospho-L-tyrosyl-[protein] + H2O = L-tyrosyl-[protein] + phosphate</text>
        <dbReference type="Rhea" id="RHEA:10684"/>
        <dbReference type="Rhea" id="RHEA-COMP:10136"/>
        <dbReference type="Rhea" id="RHEA-COMP:20101"/>
        <dbReference type="ChEBI" id="CHEBI:15377"/>
        <dbReference type="ChEBI" id="CHEBI:43474"/>
        <dbReference type="ChEBI" id="CHEBI:46858"/>
        <dbReference type="ChEBI" id="CHEBI:61978"/>
        <dbReference type="EC" id="3.1.3.48"/>
    </reaction>
</comment>